<dbReference type="AlphaFoldDB" id="A0A9Q8WDF7"/>
<dbReference type="Gene3D" id="3.40.50.880">
    <property type="match status" value="1"/>
</dbReference>
<keyword evidence="3" id="KW-1185">Reference proteome</keyword>
<dbReference type="EMBL" id="CP019474">
    <property type="protein sequence ID" value="UQC79101.1"/>
    <property type="molecule type" value="Genomic_DNA"/>
</dbReference>
<evidence type="ECO:0000313" key="3">
    <source>
        <dbReference type="Proteomes" id="UP000830671"/>
    </source>
</evidence>
<dbReference type="GeneID" id="73338601"/>
<dbReference type="PANTHER" id="PTHR42695">
    <property type="entry name" value="GLUTAMINE AMIDOTRANSFERASE YLR126C-RELATED"/>
    <property type="match status" value="1"/>
</dbReference>
<dbReference type="RefSeq" id="XP_049140734.1">
    <property type="nucleotide sequence ID" value="XM_049283591.1"/>
</dbReference>
<organism evidence="2 3">
    <name type="scientific">Colletotrichum lupini</name>
    <dbReference type="NCBI Taxonomy" id="145971"/>
    <lineage>
        <taxon>Eukaryota</taxon>
        <taxon>Fungi</taxon>
        <taxon>Dikarya</taxon>
        <taxon>Ascomycota</taxon>
        <taxon>Pezizomycotina</taxon>
        <taxon>Sordariomycetes</taxon>
        <taxon>Hypocreomycetidae</taxon>
        <taxon>Glomerellales</taxon>
        <taxon>Glomerellaceae</taxon>
        <taxon>Colletotrichum</taxon>
        <taxon>Colletotrichum acutatum species complex</taxon>
    </lineage>
</organism>
<dbReference type="KEGG" id="clup:CLUP02_04580"/>
<evidence type="ECO:0000256" key="1">
    <source>
        <dbReference type="ARBA" id="ARBA00023604"/>
    </source>
</evidence>
<proteinExistence type="inferred from homology"/>
<sequence length="617" mass="70299">MSKKYPAPDAPVVRIIVLETDNPHPDTHAAKGSFGEILHTHFQHAGAEHDPPLGVDTDQKFVVEEKGGTVPSFEDFDSYQGVLITGSMYDAHGDNPWILKLLGVLQELWERRPDLHLSGVCFGHQLLNRMLGAEVAPAPSEDWELGHCRIDLSPVDQVVAPPTTESSKGLLKPSDKVDVWGHSEHTKVQGVYIKGRLFTSQAHLAFDEDMVKRQIQMRIDSGGIQDMEHADQAAETAHWEHDVETQSTPQCVWPNLRTDKDIRCCFITTMTWFNMKKFNILLCRLSLSLGLQEDDPTGSLETYVVIMLRQHPSRITASVSFEKKTPGKSAFAKYFLLISPPQKMTSASNFPGVGTHLVYRKPPPTPEFLNTPTNLYSDAENYRDKREVFVRNIRAEMNQFTTASDGLEFVKHRVDVKDWSDEDEVREVILRDTQELLKKQIRHSDISGIRKDTTPVYSIHGDLTVRSGLELLEDTIPKMDHPPKSMPPKGRVLMVNVWRPLKTIKRDPIAFLVPKSIRSQERHAQIFSRPEGKFKVFGKDAQDFWLDTASYSEDHDWVFLDHQQPDEPVLFLQWDSASLESFESRMAVFHSSFEDSRYMDEAERASIELKCLVFLDK</sequence>
<dbReference type="InterPro" id="IPR044053">
    <property type="entry name" value="AsaB-like"/>
</dbReference>
<dbReference type="InterPro" id="IPR044992">
    <property type="entry name" value="ChyE-like"/>
</dbReference>
<dbReference type="GO" id="GO:0005634">
    <property type="term" value="C:nucleus"/>
    <property type="evidence" value="ECO:0007669"/>
    <property type="project" value="TreeGrafter"/>
</dbReference>
<evidence type="ECO:0000313" key="2">
    <source>
        <dbReference type="EMBL" id="UQC79101.1"/>
    </source>
</evidence>
<protein>
    <submittedName>
        <fullName evidence="2">GMP synthase</fullName>
    </submittedName>
</protein>
<reference evidence="2" key="1">
    <citation type="journal article" date="2021" name="Mol. Plant Microbe Interact.">
        <title>Complete Genome Sequence of the Plant-Pathogenic Fungus Colletotrichum lupini.</title>
        <authorList>
            <person name="Baroncelli R."/>
            <person name="Pensec F."/>
            <person name="Da Lio D."/>
            <person name="Boufleur T."/>
            <person name="Vicente I."/>
            <person name="Sarrocco S."/>
            <person name="Picot A."/>
            <person name="Baraldi E."/>
            <person name="Sukno S."/>
            <person name="Thon M."/>
            <person name="Le Floch G."/>
        </authorList>
    </citation>
    <scope>NUCLEOTIDE SEQUENCE</scope>
    <source>
        <strain evidence="2">IMI 504893</strain>
    </source>
</reference>
<dbReference type="InterPro" id="IPR029062">
    <property type="entry name" value="Class_I_gatase-like"/>
</dbReference>
<accession>A0A9Q8WDF7</accession>
<dbReference type="GO" id="GO:0016491">
    <property type="term" value="F:oxidoreductase activity"/>
    <property type="evidence" value="ECO:0007669"/>
    <property type="project" value="InterPro"/>
</dbReference>
<dbReference type="NCBIfam" id="NF041278">
    <property type="entry name" value="CmcJ_NvfI_EfuI"/>
    <property type="match status" value="1"/>
</dbReference>
<dbReference type="GO" id="GO:0005829">
    <property type="term" value="C:cytosol"/>
    <property type="evidence" value="ECO:0007669"/>
    <property type="project" value="TreeGrafter"/>
</dbReference>
<dbReference type="SUPFAM" id="SSF52317">
    <property type="entry name" value="Class I glutamine amidotransferase-like"/>
    <property type="match status" value="1"/>
</dbReference>
<comment type="similarity">
    <text evidence="1">Belongs to the asaB hydroxylase/desaturase family.</text>
</comment>
<dbReference type="PANTHER" id="PTHR42695:SF4">
    <property type="entry name" value="GLUTAMINE AMIDOTRANSFERASE DOMAIN-CONTAINING PROTEIN"/>
    <property type="match status" value="1"/>
</dbReference>
<name>A0A9Q8WDF7_9PEZI</name>
<gene>
    <name evidence="2" type="ORF">CLUP02_04580</name>
</gene>
<dbReference type="Proteomes" id="UP000830671">
    <property type="component" value="Chromosome 2"/>
</dbReference>